<proteinExistence type="predicted"/>
<keyword evidence="1" id="KW-1133">Transmembrane helix</keyword>
<evidence type="ECO:0000313" key="3">
    <source>
        <dbReference type="Proteomes" id="UP000605568"/>
    </source>
</evidence>
<dbReference type="EMBL" id="BNAR01000013">
    <property type="protein sequence ID" value="GHH54412.1"/>
    <property type="molecule type" value="Genomic_DNA"/>
</dbReference>
<evidence type="ECO:0000256" key="1">
    <source>
        <dbReference type="SAM" id="Phobius"/>
    </source>
</evidence>
<keyword evidence="1" id="KW-0812">Transmembrane</keyword>
<feature type="transmembrane region" description="Helical" evidence="1">
    <location>
        <begin position="206"/>
        <end position="230"/>
    </location>
</feature>
<comment type="caution">
    <text evidence="2">The sequence shown here is derived from an EMBL/GenBank/DDBJ whole genome shotgun (WGS) entry which is preliminary data.</text>
</comment>
<feature type="transmembrane region" description="Helical" evidence="1">
    <location>
        <begin position="170"/>
        <end position="194"/>
    </location>
</feature>
<feature type="transmembrane region" description="Helical" evidence="1">
    <location>
        <begin position="124"/>
        <end position="149"/>
    </location>
</feature>
<reference evidence="3" key="1">
    <citation type="journal article" date="2019" name="Int. J. Syst. Evol. Microbiol.">
        <title>The Global Catalogue of Microorganisms (GCM) 10K type strain sequencing project: providing services to taxonomists for standard genome sequencing and annotation.</title>
        <authorList>
            <consortium name="The Broad Institute Genomics Platform"/>
            <consortium name="The Broad Institute Genome Sequencing Center for Infectious Disease"/>
            <person name="Wu L."/>
            <person name="Ma J."/>
        </authorList>
    </citation>
    <scope>NUCLEOTIDE SEQUENCE [LARGE SCALE GENOMIC DNA]</scope>
    <source>
        <strain evidence="3">CGMCC 4.7367</strain>
    </source>
</reference>
<name>A0ABQ3MRL2_9PSEU</name>
<dbReference type="RefSeq" id="WP_191303571.1">
    <property type="nucleotide sequence ID" value="NZ_BNAR01000013.1"/>
</dbReference>
<keyword evidence="1" id="KW-0472">Membrane</keyword>
<keyword evidence="3" id="KW-1185">Reference proteome</keyword>
<protein>
    <submittedName>
        <fullName evidence="2">Uncharacterized protein</fullName>
    </submittedName>
</protein>
<evidence type="ECO:0000313" key="2">
    <source>
        <dbReference type="EMBL" id="GHH54412.1"/>
    </source>
</evidence>
<accession>A0ABQ3MRL2</accession>
<dbReference type="Proteomes" id="UP000605568">
    <property type="component" value="Unassembled WGS sequence"/>
</dbReference>
<gene>
    <name evidence="2" type="ORF">GCM10017774_69450</name>
</gene>
<sequence length="280" mass="30847">MHDNDSTPNLPVPRDAVSGYLRSEVATRARLAVRIEQLHAMADAVMDRQVIGPRGHVLTISEVQQRAHWAAEKVDMDEVRGSRRHFRVSRSAKLLSLGLVVVVDFPIMLWLASSVFNVDWSDPLGLPLAISFVISVLATGGAAAALYHLGHDQRENKDDRRQLTWSKMSAGAKISLVAAIALVLLIAVVMFVRVYSEGVLSGLDGLAALLAVLAAFVMLISAGLVFWTAFLDGSLDRDDLERYSQIVLTHENLKRTFVDEADNLEAQYKRLLYSGEDLVT</sequence>
<organism evidence="2 3">
    <name type="scientific">Lentzea cavernae</name>
    <dbReference type="NCBI Taxonomy" id="2020703"/>
    <lineage>
        <taxon>Bacteria</taxon>
        <taxon>Bacillati</taxon>
        <taxon>Actinomycetota</taxon>
        <taxon>Actinomycetes</taxon>
        <taxon>Pseudonocardiales</taxon>
        <taxon>Pseudonocardiaceae</taxon>
        <taxon>Lentzea</taxon>
    </lineage>
</organism>
<feature type="transmembrane region" description="Helical" evidence="1">
    <location>
        <begin position="94"/>
        <end position="112"/>
    </location>
</feature>